<sequence>MPTPRTSRHGRHGVTIDDVARSAGVSRQTVSRAINDKPEIDPDTRARILEVAHTLGYRPNRHARGMAGSATTTLGLVVADVLNPFFPEVAAGVMESADERGWQVAVYSTGSALEREQRVAATVADHVDACVGYFFAESAIERVRGTGIPLVLLDHDTRPPAAGGVRIDFESGMRQALGHLMAAGHRRVVMLDDRARGDRADPHSRRALFLALAAEHGLDSGGAPVVPVANSVQGGADGMDRVLAEHPGTTAVLGYNDLIAVGAMRRALRRGLDVPGDCAFVGCDGLMLGELMDPPLTTLHVDKRQVGRAAVEQVAALVQGRDPLAERVILPRLVVRESA</sequence>
<dbReference type="InterPro" id="IPR046335">
    <property type="entry name" value="LacI/GalR-like_sensor"/>
</dbReference>
<evidence type="ECO:0000256" key="3">
    <source>
        <dbReference type="ARBA" id="ARBA00023163"/>
    </source>
</evidence>
<dbReference type="Gene3D" id="3.40.50.2300">
    <property type="match status" value="2"/>
</dbReference>
<dbReference type="PROSITE" id="PS50932">
    <property type="entry name" value="HTH_LACI_2"/>
    <property type="match status" value="1"/>
</dbReference>
<dbReference type="Pfam" id="PF00356">
    <property type="entry name" value="LacI"/>
    <property type="match status" value="1"/>
</dbReference>
<dbReference type="AlphaFoldDB" id="A0AAU1TX15"/>
<name>A0AAU1TX15_9ACTN</name>
<dbReference type="PANTHER" id="PTHR30146:SF109">
    <property type="entry name" value="HTH-TYPE TRANSCRIPTIONAL REGULATOR GALS"/>
    <property type="match status" value="1"/>
</dbReference>
<dbReference type="Gene3D" id="1.10.260.40">
    <property type="entry name" value="lambda repressor-like DNA-binding domains"/>
    <property type="match status" value="1"/>
</dbReference>
<dbReference type="GO" id="GO:0003700">
    <property type="term" value="F:DNA-binding transcription factor activity"/>
    <property type="evidence" value="ECO:0007669"/>
    <property type="project" value="TreeGrafter"/>
</dbReference>
<reference evidence="5" key="1">
    <citation type="submission" date="2022-10" db="EMBL/GenBank/DDBJ databases">
        <title>The complete genomes of actinobacterial strains from the NBC collection.</title>
        <authorList>
            <person name="Joergensen T.S."/>
            <person name="Alvarez Arevalo M."/>
            <person name="Sterndorff E.B."/>
            <person name="Faurdal D."/>
            <person name="Vuksanovic O."/>
            <person name="Mourched A.-S."/>
            <person name="Charusanti P."/>
            <person name="Shaw S."/>
            <person name="Blin K."/>
            <person name="Weber T."/>
        </authorList>
    </citation>
    <scope>NUCLEOTIDE SEQUENCE</scope>
    <source>
        <strain evidence="5">NBC_00119</strain>
    </source>
</reference>
<dbReference type="GO" id="GO:0000976">
    <property type="term" value="F:transcription cis-regulatory region binding"/>
    <property type="evidence" value="ECO:0007669"/>
    <property type="project" value="TreeGrafter"/>
</dbReference>
<dbReference type="InterPro" id="IPR000843">
    <property type="entry name" value="HTH_LacI"/>
</dbReference>
<dbReference type="SMART" id="SM00354">
    <property type="entry name" value="HTH_LACI"/>
    <property type="match status" value="1"/>
</dbReference>
<dbReference type="CDD" id="cd06267">
    <property type="entry name" value="PBP1_LacI_sugar_binding-like"/>
    <property type="match status" value="1"/>
</dbReference>
<protein>
    <submittedName>
        <fullName evidence="5">LacI family transcriptional regulator</fullName>
    </submittedName>
</protein>
<dbReference type="PRINTS" id="PR00036">
    <property type="entry name" value="HTHLACI"/>
</dbReference>
<dbReference type="SUPFAM" id="SSF47413">
    <property type="entry name" value="lambda repressor-like DNA-binding domains"/>
    <property type="match status" value="1"/>
</dbReference>
<evidence type="ECO:0000313" key="5">
    <source>
        <dbReference type="EMBL" id="WTS10179.1"/>
    </source>
</evidence>
<keyword evidence="3" id="KW-0804">Transcription</keyword>
<evidence type="ECO:0000256" key="2">
    <source>
        <dbReference type="ARBA" id="ARBA00023125"/>
    </source>
</evidence>
<proteinExistence type="predicted"/>
<accession>A0AAU1TX15</accession>
<evidence type="ECO:0000256" key="1">
    <source>
        <dbReference type="ARBA" id="ARBA00023015"/>
    </source>
</evidence>
<dbReference type="PROSITE" id="PS00356">
    <property type="entry name" value="HTH_LACI_1"/>
    <property type="match status" value="1"/>
</dbReference>
<dbReference type="InterPro" id="IPR010982">
    <property type="entry name" value="Lambda_DNA-bd_dom_sf"/>
</dbReference>
<dbReference type="EMBL" id="CP108195">
    <property type="protein sequence ID" value="WTS10179.1"/>
    <property type="molecule type" value="Genomic_DNA"/>
</dbReference>
<dbReference type="InterPro" id="IPR028082">
    <property type="entry name" value="Peripla_BP_I"/>
</dbReference>
<organism evidence="5">
    <name type="scientific">Streptomyces sp. NBC_00119</name>
    <dbReference type="NCBI Taxonomy" id="2975659"/>
    <lineage>
        <taxon>Bacteria</taxon>
        <taxon>Bacillati</taxon>
        <taxon>Actinomycetota</taxon>
        <taxon>Actinomycetes</taxon>
        <taxon>Kitasatosporales</taxon>
        <taxon>Streptomycetaceae</taxon>
        <taxon>Streptomyces</taxon>
    </lineage>
</organism>
<gene>
    <name evidence="5" type="ORF">OHU69_03210</name>
</gene>
<evidence type="ECO:0000259" key="4">
    <source>
        <dbReference type="PROSITE" id="PS50932"/>
    </source>
</evidence>
<keyword evidence="2" id="KW-0238">DNA-binding</keyword>
<dbReference type="CDD" id="cd01392">
    <property type="entry name" value="HTH_LacI"/>
    <property type="match status" value="1"/>
</dbReference>
<dbReference type="SUPFAM" id="SSF53822">
    <property type="entry name" value="Periplasmic binding protein-like I"/>
    <property type="match status" value="1"/>
</dbReference>
<feature type="domain" description="HTH lacI-type" evidence="4">
    <location>
        <begin position="14"/>
        <end position="68"/>
    </location>
</feature>
<keyword evidence="1" id="KW-0805">Transcription regulation</keyword>
<dbReference type="Pfam" id="PF13377">
    <property type="entry name" value="Peripla_BP_3"/>
    <property type="match status" value="1"/>
</dbReference>
<dbReference type="PANTHER" id="PTHR30146">
    <property type="entry name" value="LACI-RELATED TRANSCRIPTIONAL REPRESSOR"/>
    <property type="match status" value="1"/>
</dbReference>